<dbReference type="GO" id="GO:0003700">
    <property type="term" value="F:DNA-binding transcription factor activity"/>
    <property type="evidence" value="ECO:0007669"/>
    <property type="project" value="TreeGrafter"/>
</dbReference>
<evidence type="ECO:0000313" key="5">
    <source>
        <dbReference type="Proteomes" id="UP000448867"/>
    </source>
</evidence>
<dbReference type="SUPFAM" id="SSF48498">
    <property type="entry name" value="Tetracyclin repressor-like, C-terminal domain"/>
    <property type="match status" value="1"/>
</dbReference>
<dbReference type="SUPFAM" id="SSF46689">
    <property type="entry name" value="Homeodomain-like"/>
    <property type="match status" value="1"/>
</dbReference>
<organism evidence="4 5">
    <name type="scientific">Metabacillus lacus</name>
    <dbReference type="NCBI Taxonomy" id="1983721"/>
    <lineage>
        <taxon>Bacteria</taxon>
        <taxon>Bacillati</taxon>
        <taxon>Bacillota</taxon>
        <taxon>Bacilli</taxon>
        <taxon>Bacillales</taxon>
        <taxon>Bacillaceae</taxon>
        <taxon>Metabacillus</taxon>
    </lineage>
</organism>
<dbReference type="OrthoDB" id="6430772at2"/>
<dbReference type="InterPro" id="IPR050109">
    <property type="entry name" value="HTH-type_TetR-like_transc_reg"/>
</dbReference>
<dbReference type="InterPro" id="IPR023772">
    <property type="entry name" value="DNA-bd_HTH_TetR-type_CS"/>
</dbReference>
<dbReference type="InterPro" id="IPR009057">
    <property type="entry name" value="Homeodomain-like_sf"/>
</dbReference>
<dbReference type="Proteomes" id="UP000448867">
    <property type="component" value="Unassembled WGS sequence"/>
</dbReference>
<dbReference type="Pfam" id="PF16295">
    <property type="entry name" value="TetR_C_10"/>
    <property type="match status" value="1"/>
</dbReference>
<dbReference type="PROSITE" id="PS01081">
    <property type="entry name" value="HTH_TETR_1"/>
    <property type="match status" value="1"/>
</dbReference>
<dbReference type="InterPro" id="IPR036271">
    <property type="entry name" value="Tet_transcr_reg_TetR-rel_C_sf"/>
</dbReference>
<reference evidence="4 5" key="1">
    <citation type="submission" date="2019-11" db="EMBL/GenBank/DDBJ databases">
        <title>Bacillus lacus genome.</title>
        <authorList>
            <person name="Allen C.J."/>
            <person name="Newman J.D."/>
        </authorList>
    </citation>
    <scope>NUCLEOTIDE SEQUENCE [LARGE SCALE GENOMIC DNA]</scope>
    <source>
        <strain evidence="4 5">KCTC 33946</strain>
    </source>
</reference>
<dbReference type="Pfam" id="PF00440">
    <property type="entry name" value="TetR_N"/>
    <property type="match status" value="1"/>
</dbReference>
<evidence type="ECO:0000256" key="2">
    <source>
        <dbReference type="PROSITE-ProRule" id="PRU00335"/>
    </source>
</evidence>
<dbReference type="PANTHER" id="PTHR30055">
    <property type="entry name" value="HTH-TYPE TRANSCRIPTIONAL REGULATOR RUTR"/>
    <property type="match status" value="1"/>
</dbReference>
<dbReference type="AlphaFoldDB" id="A0A7X2IW37"/>
<evidence type="ECO:0000313" key="4">
    <source>
        <dbReference type="EMBL" id="MRX70769.1"/>
    </source>
</evidence>
<feature type="DNA-binding region" description="H-T-H motif" evidence="2">
    <location>
        <begin position="26"/>
        <end position="45"/>
    </location>
</feature>
<dbReference type="PROSITE" id="PS50977">
    <property type="entry name" value="HTH_TETR_2"/>
    <property type="match status" value="1"/>
</dbReference>
<dbReference type="PRINTS" id="PR00455">
    <property type="entry name" value="HTHTETR"/>
</dbReference>
<dbReference type="PANTHER" id="PTHR30055:SF207">
    <property type="entry name" value="HTH-TYPE TRANSCRIPTIONAL REPRESSOR FATR"/>
    <property type="match status" value="1"/>
</dbReference>
<dbReference type="EMBL" id="WKKI01000001">
    <property type="protein sequence ID" value="MRX70769.1"/>
    <property type="molecule type" value="Genomic_DNA"/>
</dbReference>
<gene>
    <name evidence="4" type="ORF">GJU40_01130</name>
</gene>
<dbReference type="InterPro" id="IPR032551">
    <property type="entry name" value="BscR_C"/>
</dbReference>
<sequence>MPGDKRKQILTAALTLFSERGYNATTIPVISEYAEVGIGTIYRYFKNKEALLNDLFQESIQNFQEAVGAEQSVCDEKTVYEEFQELFQGLLFFSRRNITAIYFIDAHKNSPLLTQVSRDAYQELLAIFEVFLKKGQKQGLIKKLPIYGQIVLLYGAFTSFYSYIQQGKLEETDELLNGLRQSCWDAIALQQTE</sequence>
<evidence type="ECO:0000256" key="1">
    <source>
        <dbReference type="ARBA" id="ARBA00023125"/>
    </source>
</evidence>
<proteinExistence type="predicted"/>
<dbReference type="RefSeq" id="WP_154305889.1">
    <property type="nucleotide sequence ID" value="NZ_WKKI01000001.1"/>
</dbReference>
<name>A0A7X2IW37_9BACI</name>
<keyword evidence="1 2" id="KW-0238">DNA-binding</keyword>
<evidence type="ECO:0000259" key="3">
    <source>
        <dbReference type="PROSITE" id="PS50977"/>
    </source>
</evidence>
<feature type="domain" description="HTH tetR-type" evidence="3">
    <location>
        <begin position="3"/>
        <end position="63"/>
    </location>
</feature>
<accession>A0A7X2IW37</accession>
<dbReference type="InterPro" id="IPR001647">
    <property type="entry name" value="HTH_TetR"/>
</dbReference>
<comment type="caution">
    <text evidence="4">The sequence shown here is derived from an EMBL/GenBank/DDBJ whole genome shotgun (WGS) entry which is preliminary data.</text>
</comment>
<keyword evidence="5" id="KW-1185">Reference proteome</keyword>
<dbReference type="GO" id="GO:0000976">
    <property type="term" value="F:transcription cis-regulatory region binding"/>
    <property type="evidence" value="ECO:0007669"/>
    <property type="project" value="TreeGrafter"/>
</dbReference>
<dbReference type="Gene3D" id="1.10.357.10">
    <property type="entry name" value="Tetracycline Repressor, domain 2"/>
    <property type="match status" value="1"/>
</dbReference>
<protein>
    <submittedName>
        <fullName evidence="4">TetR family transcriptional regulator</fullName>
    </submittedName>
</protein>